<dbReference type="AlphaFoldDB" id="K0F0E6"/>
<organism evidence="2 3">
    <name type="scientific">Nocardia brasiliensis (strain ATCC 700358 / HUJEG-1)</name>
    <dbReference type="NCBI Taxonomy" id="1133849"/>
    <lineage>
        <taxon>Bacteria</taxon>
        <taxon>Bacillati</taxon>
        <taxon>Actinomycetota</taxon>
        <taxon>Actinomycetes</taxon>
        <taxon>Mycobacteriales</taxon>
        <taxon>Nocardiaceae</taxon>
        <taxon>Nocardia</taxon>
    </lineage>
</organism>
<accession>K0F0E6</accession>
<dbReference type="InterPro" id="IPR036736">
    <property type="entry name" value="ACP-like_sf"/>
</dbReference>
<dbReference type="RefSeq" id="WP_014986032.1">
    <property type="nucleotide sequence ID" value="NC_018681.1"/>
</dbReference>
<dbReference type="KEGG" id="nbr:O3I_026140"/>
<evidence type="ECO:0000313" key="3">
    <source>
        <dbReference type="Proteomes" id="UP000006304"/>
    </source>
</evidence>
<gene>
    <name evidence="2" type="ORF">O3I_026140</name>
</gene>
<name>K0F0E6_NOCB7</name>
<dbReference type="Proteomes" id="UP000006304">
    <property type="component" value="Chromosome"/>
</dbReference>
<dbReference type="Gene3D" id="1.10.1200.10">
    <property type="entry name" value="ACP-like"/>
    <property type="match status" value="1"/>
</dbReference>
<dbReference type="InterPro" id="IPR009081">
    <property type="entry name" value="PP-bd_ACP"/>
</dbReference>
<dbReference type="SUPFAM" id="SSF47336">
    <property type="entry name" value="ACP-like"/>
    <property type="match status" value="1"/>
</dbReference>
<sequence>MSDATLHVLLDIVETDLGMVVPQDEPTQIAVGDLGFDSVAVAIGLVAIEERLGVRLTERELLSCWTIADMVELIDTALRSAAGSAE</sequence>
<evidence type="ECO:0000313" key="2">
    <source>
        <dbReference type="EMBL" id="AFU03177.1"/>
    </source>
</evidence>
<dbReference type="STRING" id="1133849.O3I_026140"/>
<dbReference type="Pfam" id="PF00550">
    <property type="entry name" value="PP-binding"/>
    <property type="match status" value="1"/>
</dbReference>
<feature type="domain" description="Carrier" evidence="1">
    <location>
        <begin position="1"/>
        <end position="78"/>
    </location>
</feature>
<proteinExistence type="predicted"/>
<evidence type="ECO:0000259" key="1">
    <source>
        <dbReference type="PROSITE" id="PS50075"/>
    </source>
</evidence>
<dbReference type="eggNOG" id="COG0236">
    <property type="taxonomic scope" value="Bacteria"/>
</dbReference>
<dbReference type="EMBL" id="CP003876">
    <property type="protein sequence ID" value="AFU03177.1"/>
    <property type="molecule type" value="Genomic_DNA"/>
</dbReference>
<dbReference type="PROSITE" id="PS50075">
    <property type="entry name" value="CARRIER"/>
    <property type="match status" value="1"/>
</dbReference>
<keyword evidence="3" id="KW-1185">Reference proteome</keyword>
<dbReference type="HOGENOM" id="CLU_108696_3_1_11"/>
<protein>
    <submittedName>
        <fullName evidence="2">Acyl carrier protein</fullName>
    </submittedName>
</protein>
<reference evidence="2 3" key="1">
    <citation type="journal article" date="2012" name="J. Bacteriol.">
        <title>Complete genome sequence of Nocardia brasiliensis HUJEG-1.</title>
        <authorList>
            <person name="Vera-Cabrera L."/>
            <person name="Ortiz-Lopez R."/>
            <person name="Elizondo-Gonzalez R."/>
            <person name="Perez-Maya A.A."/>
            <person name="Ocampo-Candiani J."/>
        </authorList>
    </citation>
    <scope>NUCLEOTIDE SEQUENCE [LARGE SCALE GENOMIC DNA]</scope>
    <source>
        <strain evidence="3">ATCC 700358</strain>
    </source>
</reference>